<gene>
    <name evidence="2" type="ordered locus">SNE_B23980</name>
</gene>
<keyword evidence="2" id="KW-0614">Plasmid</keyword>
<protein>
    <submittedName>
        <fullName evidence="2">Uncharacterized protein</fullName>
    </submittedName>
</protein>
<dbReference type="EMBL" id="FR872581">
    <property type="protein sequence ID" value="CCB87757.1"/>
    <property type="molecule type" value="Genomic_DNA"/>
</dbReference>
<name>F8L2R1_SIMNZ</name>
<dbReference type="KEGG" id="sng:SNE_B23980"/>
<proteinExistence type="predicted"/>
<accession>F8L2R1</accession>
<evidence type="ECO:0000256" key="1">
    <source>
        <dbReference type="SAM" id="MobiDB-lite"/>
    </source>
</evidence>
<dbReference type="Proteomes" id="UP000000496">
    <property type="component" value="Plasmid pSn"/>
</dbReference>
<feature type="compositionally biased region" description="Low complexity" evidence="1">
    <location>
        <begin position="22"/>
        <end position="34"/>
    </location>
</feature>
<dbReference type="HOGENOM" id="CLU_3376026_0_0_0"/>
<evidence type="ECO:0000313" key="2">
    <source>
        <dbReference type="EMBL" id="CCB87757.1"/>
    </source>
</evidence>
<geneLocation type="plasmid" evidence="2 3">
    <name>pSn</name>
</geneLocation>
<reference key="1">
    <citation type="journal article" date="2011" name="Mol. Biol. Evol.">
        <title>Unity in variety -- the pan-genome of the Chlamydiae.</title>
        <authorList>
            <person name="Collingro A."/>
            <person name="Tischler P."/>
            <person name="Weinmaier T."/>
            <person name="Penz T."/>
            <person name="Heinz E."/>
            <person name="Brunham R.C."/>
            <person name="Read T.D."/>
            <person name="Bavoil P.M."/>
            <person name="Sachse K."/>
            <person name="Kahane S."/>
            <person name="Friedman M.G."/>
            <person name="Rattei T."/>
            <person name="Myers G.S.A."/>
            <person name="Horn M."/>
        </authorList>
    </citation>
    <scope>NUCLEOTIDE SEQUENCE</scope>
    <source>
        <strain>Z</strain>
    </source>
</reference>
<organism evidence="2 3">
    <name type="scientific">Simkania negevensis (strain ATCC VR-1471 / DSM 27360 / Z)</name>
    <dbReference type="NCBI Taxonomy" id="331113"/>
    <lineage>
        <taxon>Bacteria</taxon>
        <taxon>Pseudomonadati</taxon>
        <taxon>Chlamydiota</taxon>
        <taxon>Chlamydiia</taxon>
        <taxon>Parachlamydiales</taxon>
        <taxon>Simkaniaceae</taxon>
        <taxon>Simkania</taxon>
    </lineage>
</organism>
<dbReference type="AlphaFoldDB" id="F8L2R1"/>
<sequence>MIGEIKNPRHEKKENKTKETTTEIIITSEIEGVR</sequence>
<evidence type="ECO:0000313" key="3">
    <source>
        <dbReference type="Proteomes" id="UP000000496"/>
    </source>
</evidence>
<feature type="region of interest" description="Disordered" evidence="1">
    <location>
        <begin position="1"/>
        <end position="34"/>
    </location>
</feature>
<feature type="compositionally biased region" description="Basic and acidic residues" evidence="1">
    <location>
        <begin position="1"/>
        <end position="21"/>
    </location>
</feature>
<reference evidence="2 3" key="2">
    <citation type="journal article" date="2011" name="Mol. Biol. Evol.">
        <title>Unity in variety--the pan-genome of the Chlamydiae.</title>
        <authorList>
            <person name="Collingro A."/>
            <person name="Tischler P."/>
            <person name="Weinmaier T."/>
            <person name="Penz T."/>
            <person name="Heinz E."/>
            <person name="Brunham R.C."/>
            <person name="Read T.D."/>
            <person name="Bavoil P.M."/>
            <person name="Sachse K."/>
            <person name="Kahane S."/>
            <person name="Friedman M.G."/>
            <person name="Rattei T."/>
            <person name="Myers G.S."/>
            <person name="Horn M."/>
        </authorList>
    </citation>
    <scope>NUCLEOTIDE SEQUENCE [LARGE SCALE GENOMIC DNA]</scope>
    <source>
        <strain evidence="3">ATCC VR-1471 / Z</strain>
        <plasmid evidence="2 3">pSn</plasmid>
    </source>
</reference>
<keyword evidence="3" id="KW-1185">Reference proteome</keyword>